<evidence type="ECO:0000256" key="1">
    <source>
        <dbReference type="SAM" id="MobiDB-lite"/>
    </source>
</evidence>
<dbReference type="Pfam" id="PF19698">
    <property type="entry name" value="DUF6197"/>
    <property type="match status" value="1"/>
</dbReference>
<dbReference type="Proteomes" id="UP000482960">
    <property type="component" value="Unassembled WGS sequence"/>
</dbReference>
<proteinExistence type="predicted"/>
<dbReference type="RefSeq" id="WP_173074966.1">
    <property type="nucleotide sequence ID" value="NZ_BLPG01000001.1"/>
</dbReference>
<dbReference type="InterPro" id="IPR045677">
    <property type="entry name" value="DUF6197"/>
</dbReference>
<reference evidence="2 3" key="1">
    <citation type="submission" date="2020-03" db="EMBL/GenBank/DDBJ databases">
        <title>Whole genome shotgun sequence of Phytohabitans rumicis NBRC 108638.</title>
        <authorList>
            <person name="Komaki H."/>
            <person name="Tamura T."/>
        </authorList>
    </citation>
    <scope>NUCLEOTIDE SEQUENCE [LARGE SCALE GENOMIC DNA]</scope>
    <source>
        <strain evidence="2 3">NBRC 108638</strain>
    </source>
</reference>
<evidence type="ECO:0000313" key="3">
    <source>
        <dbReference type="Proteomes" id="UP000482960"/>
    </source>
</evidence>
<keyword evidence="3" id="KW-1185">Reference proteome</keyword>
<organism evidence="2 3">
    <name type="scientific">Phytohabitans rumicis</name>
    <dbReference type="NCBI Taxonomy" id="1076125"/>
    <lineage>
        <taxon>Bacteria</taxon>
        <taxon>Bacillati</taxon>
        <taxon>Actinomycetota</taxon>
        <taxon>Actinomycetes</taxon>
        <taxon>Micromonosporales</taxon>
        <taxon>Micromonosporaceae</taxon>
    </lineage>
</organism>
<dbReference type="EMBL" id="BLPG01000001">
    <property type="protein sequence ID" value="GFJ87847.1"/>
    <property type="molecule type" value="Genomic_DNA"/>
</dbReference>
<gene>
    <name evidence="2" type="ORF">Prum_014890</name>
</gene>
<reference evidence="2 3" key="2">
    <citation type="submission" date="2020-03" db="EMBL/GenBank/DDBJ databases">
        <authorList>
            <person name="Ichikawa N."/>
            <person name="Kimura A."/>
            <person name="Kitahashi Y."/>
            <person name="Uohara A."/>
        </authorList>
    </citation>
    <scope>NUCLEOTIDE SEQUENCE [LARGE SCALE GENOMIC DNA]</scope>
    <source>
        <strain evidence="2 3">NBRC 108638</strain>
    </source>
</reference>
<dbReference type="AlphaFoldDB" id="A0A6V8L172"/>
<evidence type="ECO:0000313" key="2">
    <source>
        <dbReference type="EMBL" id="GFJ87847.1"/>
    </source>
</evidence>
<name>A0A6V8L172_9ACTN</name>
<comment type="caution">
    <text evidence="2">The sequence shown here is derived from an EMBL/GenBank/DDBJ whole genome shotgun (WGS) entry which is preliminary data.</text>
</comment>
<accession>A0A6V8L172</accession>
<feature type="region of interest" description="Disordered" evidence="1">
    <location>
        <begin position="118"/>
        <end position="171"/>
    </location>
</feature>
<feature type="compositionally biased region" description="Polar residues" evidence="1">
    <location>
        <begin position="152"/>
        <end position="171"/>
    </location>
</feature>
<sequence length="171" mass="18634">MKPTQKQSTNVNGPRPPRLAGLLGITVEHISATADVTEATPAVILRGAALYLQRHGWHQGSLYADDRTNPTPAACIQGGIGMAAFGQRIPADAMEHNHRAEWRDYQRASNFFSDYLTMTGAKPGPTDDQEDWEGPTVGDWNDEPGRPYPKSTPRSSALPTNTSAPTHRSRS</sequence>
<protein>
    <submittedName>
        <fullName evidence="2">Uncharacterized protein</fullName>
    </submittedName>
</protein>